<evidence type="ECO:0000256" key="1">
    <source>
        <dbReference type="ARBA" id="ARBA00022676"/>
    </source>
</evidence>
<dbReference type="SUPFAM" id="SSF53448">
    <property type="entry name" value="Nucleotide-diphospho-sugar transferases"/>
    <property type="match status" value="1"/>
</dbReference>
<dbReference type="EnsemblPlants" id="QL03p017740:mrna">
    <property type="protein sequence ID" value="QL03p017740:mrna"/>
    <property type="gene ID" value="QL03p017740"/>
</dbReference>
<dbReference type="InParanoid" id="A0A7N2R0Z0"/>
<proteinExistence type="predicted"/>
<dbReference type="PANTHER" id="PTHR11183">
    <property type="entry name" value="GLYCOGENIN SUBFAMILY MEMBER"/>
    <property type="match status" value="1"/>
</dbReference>
<keyword evidence="1" id="KW-0328">Glycosyltransferase</keyword>
<dbReference type="EMBL" id="LRBV02000003">
    <property type="status" value="NOT_ANNOTATED_CDS"/>
    <property type="molecule type" value="Genomic_DNA"/>
</dbReference>
<keyword evidence="2" id="KW-0464">Manganese</keyword>
<evidence type="ECO:0000313" key="3">
    <source>
        <dbReference type="EnsemblPlants" id="QL03p017740:mrna"/>
    </source>
</evidence>
<sequence length="213" mass="24158">MAPNITTRKACVTFLAGNGNYVKGMVGLAKGLRKVKTKYPLVVAILPNVYGEILVSQGCIVREIKSLCIHLRIKPDFTRSLLSFCKLYLCLMETFKVFENIDHVDLPDNQFHAVMDCFCEKTWSNTPQHKIGYCQQCPYKVNWPAKLGPKPPLYFNAGFFVYEHHLSTYHDLLDTLQVTNPTTFAEQLYIISHGAAGPTTFYSGWLLSLEDLK</sequence>
<evidence type="ECO:0000313" key="4">
    <source>
        <dbReference type="Proteomes" id="UP000594261"/>
    </source>
</evidence>
<dbReference type="AlphaFoldDB" id="A0A7N2R0Z0"/>
<dbReference type="GO" id="GO:0016757">
    <property type="term" value="F:glycosyltransferase activity"/>
    <property type="evidence" value="ECO:0007669"/>
    <property type="project" value="UniProtKB-KW"/>
</dbReference>
<dbReference type="Gramene" id="QL03p017740:mrna">
    <property type="protein sequence ID" value="QL03p017740:mrna"/>
    <property type="gene ID" value="QL03p017740"/>
</dbReference>
<name>A0A7N2R0Z0_QUELO</name>
<reference evidence="3" key="2">
    <citation type="submission" date="2021-01" db="UniProtKB">
        <authorList>
            <consortium name="EnsemblPlants"/>
        </authorList>
    </citation>
    <scope>IDENTIFICATION</scope>
</reference>
<evidence type="ECO:0008006" key="5">
    <source>
        <dbReference type="Google" id="ProtNLM"/>
    </source>
</evidence>
<accession>A0A7N2R0Z0</accession>
<dbReference type="Gene3D" id="3.90.550.10">
    <property type="entry name" value="Spore Coat Polysaccharide Biosynthesis Protein SpsA, Chain A"/>
    <property type="match status" value="1"/>
</dbReference>
<keyword evidence="4" id="KW-1185">Reference proteome</keyword>
<protein>
    <recommendedName>
        <fullName evidence="5">Hexosyltransferase</fullName>
    </recommendedName>
</protein>
<keyword evidence="1" id="KW-0808">Transferase</keyword>
<reference evidence="3 4" key="1">
    <citation type="journal article" date="2016" name="G3 (Bethesda)">
        <title>First Draft Assembly and Annotation of the Genome of a California Endemic Oak Quercus lobata Nee (Fagaceae).</title>
        <authorList>
            <person name="Sork V.L."/>
            <person name="Fitz-Gibbon S.T."/>
            <person name="Puiu D."/>
            <person name="Crepeau M."/>
            <person name="Gugger P.F."/>
            <person name="Sherman R."/>
            <person name="Stevens K."/>
            <person name="Langley C.H."/>
            <person name="Pellegrini M."/>
            <person name="Salzberg S.L."/>
        </authorList>
    </citation>
    <scope>NUCLEOTIDE SEQUENCE [LARGE SCALE GENOMIC DNA]</scope>
    <source>
        <strain evidence="3 4">cv. SW786</strain>
    </source>
</reference>
<dbReference type="InterPro" id="IPR029044">
    <property type="entry name" value="Nucleotide-diphossugar_trans"/>
</dbReference>
<evidence type="ECO:0000256" key="2">
    <source>
        <dbReference type="ARBA" id="ARBA00023211"/>
    </source>
</evidence>
<dbReference type="InterPro" id="IPR050587">
    <property type="entry name" value="GNT1/Glycosyltrans_8"/>
</dbReference>
<organism evidence="3 4">
    <name type="scientific">Quercus lobata</name>
    <name type="common">Valley oak</name>
    <dbReference type="NCBI Taxonomy" id="97700"/>
    <lineage>
        <taxon>Eukaryota</taxon>
        <taxon>Viridiplantae</taxon>
        <taxon>Streptophyta</taxon>
        <taxon>Embryophyta</taxon>
        <taxon>Tracheophyta</taxon>
        <taxon>Spermatophyta</taxon>
        <taxon>Magnoliopsida</taxon>
        <taxon>eudicotyledons</taxon>
        <taxon>Gunneridae</taxon>
        <taxon>Pentapetalae</taxon>
        <taxon>rosids</taxon>
        <taxon>fabids</taxon>
        <taxon>Fagales</taxon>
        <taxon>Fagaceae</taxon>
        <taxon>Quercus</taxon>
    </lineage>
</organism>
<dbReference type="Proteomes" id="UP000594261">
    <property type="component" value="Chromosome 3"/>
</dbReference>